<dbReference type="EMBL" id="AP021858">
    <property type="protein sequence ID" value="BBO22449.1"/>
    <property type="molecule type" value="Genomic_DNA"/>
</dbReference>
<gene>
    <name evidence="1" type="ORF">NPRO_00440</name>
</gene>
<dbReference type="GO" id="GO:0008237">
    <property type="term" value="F:metallopeptidase activity"/>
    <property type="evidence" value="ECO:0007669"/>
    <property type="project" value="InterPro"/>
</dbReference>
<name>A0A809R4J7_9BACT</name>
<dbReference type="InterPro" id="IPR024079">
    <property type="entry name" value="MetalloPept_cat_dom_sf"/>
</dbReference>
<proteinExistence type="predicted"/>
<dbReference type="Gene3D" id="3.40.390.10">
    <property type="entry name" value="Collagenase (Catalytic Domain)"/>
    <property type="match status" value="1"/>
</dbReference>
<dbReference type="SUPFAM" id="SSF55486">
    <property type="entry name" value="Metalloproteases ('zincins'), catalytic domain"/>
    <property type="match status" value="1"/>
</dbReference>
<dbReference type="KEGG" id="npy:NPRO_00440"/>
<sequence>MLLVATLGLTLAVKADFVVRPFYVYPSDQPMHPEYVRSIESLVLEIQEWYRERVGTSFQLEPLKVVKGRNYLEMRAGKNPTQVQIDDLQLLPNWWESLQSITNGPQSKTVYWVFAQGGGGFAGANLWGDYQGFATFGDWVLEPISGVREPKAIHSGFATWQVQGGTPKGTTVHELGHAFGLHHPDKYKGMSIMRWHGDYPDTGLLPHEVMILRNSPFFVSNAYEADAPWLDFENPDVVRTGQTLVLRGKRLRAGDEIEFRWTTSPLDSKTALTERFEKVRCEVLSDTEAKVTVPLSAGPGFVRVWRGTKKGNAVPVNVYPLEE</sequence>
<accession>A0A809R4J7</accession>
<protein>
    <submittedName>
        <fullName evidence="1">Hypothetical conserved protein</fullName>
    </submittedName>
</protein>
<evidence type="ECO:0000313" key="2">
    <source>
        <dbReference type="Proteomes" id="UP000662873"/>
    </source>
</evidence>
<organism evidence="1 2">
    <name type="scientific">Candidatus Nitrosymbiomonas proteolyticus</name>
    <dbReference type="NCBI Taxonomy" id="2608984"/>
    <lineage>
        <taxon>Bacteria</taxon>
        <taxon>Bacillati</taxon>
        <taxon>Armatimonadota</taxon>
        <taxon>Armatimonadota incertae sedis</taxon>
        <taxon>Candidatus Nitrosymbiomonas</taxon>
    </lineage>
</organism>
<dbReference type="AlphaFoldDB" id="A0A809R4J7"/>
<reference evidence="1" key="1">
    <citation type="journal article" name="DNA Res.">
        <title>The physiological potential of anammox bacteria as revealed by their core genome structure.</title>
        <authorList>
            <person name="Okubo T."/>
            <person name="Toyoda A."/>
            <person name="Fukuhara K."/>
            <person name="Uchiyama I."/>
            <person name="Harigaya Y."/>
            <person name="Kuroiwa M."/>
            <person name="Suzuki T."/>
            <person name="Murakami Y."/>
            <person name="Suwa Y."/>
            <person name="Takami H."/>
        </authorList>
    </citation>
    <scope>NUCLEOTIDE SEQUENCE</scope>
    <source>
        <strain evidence="1">317325-2</strain>
    </source>
</reference>
<evidence type="ECO:0000313" key="1">
    <source>
        <dbReference type="EMBL" id="BBO22449.1"/>
    </source>
</evidence>
<dbReference type="Proteomes" id="UP000662873">
    <property type="component" value="Chromosome"/>
</dbReference>